<dbReference type="STRING" id="104623.Ser39006_03972"/>
<accession>A0A2I5T453</accession>
<keyword evidence="6 7" id="KW-0862">Zinc</keyword>
<dbReference type="GO" id="GO:0005737">
    <property type="term" value="C:cytoplasm"/>
    <property type="evidence" value="ECO:0007669"/>
    <property type="project" value="UniProtKB-SubCell"/>
</dbReference>
<dbReference type="KEGG" id="sera:Ser39006_005655"/>
<comment type="cofactor">
    <cofactor evidence="7">
        <name>Zn(2+)</name>
        <dbReference type="ChEBI" id="CHEBI:29105"/>
    </cofactor>
    <text evidence="7">Binds 1 zinc ion.</text>
</comment>
<evidence type="ECO:0000256" key="4">
    <source>
        <dbReference type="ARBA" id="ARBA00022490"/>
    </source>
</evidence>
<protein>
    <recommendedName>
        <fullName evidence="3 7">Protein SprT</fullName>
    </recommendedName>
</protein>
<name>A0A2I5T453_SERS3</name>
<dbReference type="Proteomes" id="UP000233778">
    <property type="component" value="Chromosome"/>
</dbReference>
<keyword evidence="11" id="KW-1185">Reference proteome</keyword>
<dbReference type="SMART" id="SM00731">
    <property type="entry name" value="SprT"/>
    <property type="match status" value="1"/>
</dbReference>
<evidence type="ECO:0000256" key="2">
    <source>
        <dbReference type="ARBA" id="ARBA00006591"/>
    </source>
</evidence>
<evidence type="ECO:0000313" key="9">
    <source>
        <dbReference type="EMBL" id="AUG99343.1"/>
    </source>
</evidence>
<dbReference type="EMBL" id="CP025085">
    <property type="protein sequence ID" value="AUG99343.1"/>
    <property type="molecule type" value="Genomic_DNA"/>
</dbReference>
<dbReference type="EMBL" id="CP025084">
    <property type="protein sequence ID" value="AUH03661.1"/>
    <property type="molecule type" value="Genomic_DNA"/>
</dbReference>
<dbReference type="GO" id="GO:0006950">
    <property type="term" value="P:response to stress"/>
    <property type="evidence" value="ECO:0007669"/>
    <property type="project" value="UniProtKB-ARBA"/>
</dbReference>
<proteinExistence type="inferred from homology"/>
<feature type="binding site" evidence="7">
    <location>
        <position position="82"/>
    </location>
    <ligand>
        <name>Zn(2+)</name>
        <dbReference type="ChEBI" id="CHEBI:29105"/>
    </ligand>
</feature>
<comment type="subcellular location">
    <subcellularLocation>
        <location evidence="1 7">Cytoplasm</location>
    </subcellularLocation>
</comment>
<dbReference type="HAMAP" id="MF_00746">
    <property type="entry name" value="SprT"/>
    <property type="match status" value="1"/>
</dbReference>
<dbReference type="InterPro" id="IPR023483">
    <property type="entry name" value="Uncharacterised_SprT"/>
</dbReference>
<evidence type="ECO:0000313" key="11">
    <source>
        <dbReference type="Proteomes" id="UP000017700"/>
    </source>
</evidence>
<evidence type="ECO:0000256" key="6">
    <source>
        <dbReference type="ARBA" id="ARBA00022833"/>
    </source>
</evidence>
<dbReference type="Pfam" id="PF10263">
    <property type="entry name" value="SprT-like"/>
    <property type="match status" value="1"/>
</dbReference>
<feature type="binding site" evidence="7">
    <location>
        <position position="78"/>
    </location>
    <ligand>
        <name>Zn(2+)</name>
        <dbReference type="ChEBI" id="CHEBI:29105"/>
    </ligand>
</feature>
<reference evidence="10" key="4">
    <citation type="submission" date="2017-11" db="EMBL/GenBank/DDBJ databases">
        <title>Complete genome sequence of Serratia sp. ATCC 39006.</title>
        <authorList>
            <person name="Hampton H.G."/>
            <person name="Jackson S.A."/>
            <person name="Jauregui R."/>
            <person name="Poulter G.T.M."/>
            <person name="Salmond G.P.C."/>
            <person name="Fineran P.C."/>
        </authorList>
    </citation>
    <scope>NUCLEOTIDE SEQUENCE</scope>
    <source>
        <strain evidence="10">ATCC 39006</strain>
    </source>
</reference>
<keyword evidence="5 7" id="KW-0479">Metal-binding</keyword>
<evidence type="ECO:0000313" key="10">
    <source>
        <dbReference type="EMBL" id="AUH03661.1"/>
    </source>
</evidence>
<dbReference type="NCBIfam" id="NF003421">
    <property type="entry name" value="PRK04860.1"/>
    <property type="match status" value="1"/>
</dbReference>
<dbReference type="InterPro" id="IPR006640">
    <property type="entry name" value="SprT-like_domain"/>
</dbReference>
<dbReference type="PANTHER" id="PTHR38773">
    <property type="entry name" value="PROTEIN SPRT"/>
    <property type="match status" value="1"/>
</dbReference>
<reference evidence="10" key="2">
    <citation type="submission" date="2013-09" db="EMBL/GenBank/DDBJ databases">
        <authorList>
            <person name="Wang G."/>
            <person name="Yang Y."/>
            <person name="Su Y."/>
        </authorList>
    </citation>
    <scope>NUCLEOTIDE SEQUENCE</scope>
    <source>
        <strain evidence="10">ATCC 39006</strain>
    </source>
</reference>
<dbReference type="OrthoDB" id="267364at2"/>
<dbReference type="InterPro" id="IPR035240">
    <property type="entry name" value="SprT_Zn_ribbon"/>
</dbReference>
<evidence type="ECO:0000256" key="7">
    <source>
        <dbReference type="HAMAP-Rule" id="MF_00746"/>
    </source>
</evidence>
<dbReference type="RefSeq" id="WP_021017232.1">
    <property type="nucleotide sequence ID" value="NZ_CP025084.1"/>
</dbReference>
<dbReference type="PANTHER" id="PTHR38773:SF1">
    <property type="entry name" value="PROTEIN SPRT"/>
    <property type="match status" value="1"/>
</dbReference>
<dbReference type="KEGG" id="serq:CWC46_05650"/>
<dbReference type="GO" id="GO:0008270">
    <property type="term" value="F:zinc ion binding"/>
    <property type="evidence" value="ECO:0007669"/>
    <property type="project" value="UniProtKB-UniRule"/>
</dbReference>
<reference evidence="9 12" key="3">
    <citation type="submission" date="2017-11" db="EMBL/GenBank/DDBJ databases">
        <title>Complete genome sequence of Serratia sp. ATCC 39006 LacA.</title>
        <authorList>
            <person name="Hampton H.G."/>
            <person name="Jackson S.A."/>
            <person name="Jauregui R."/>
            <person name="Poulter G.T.M."/>
            <person name="Salmond G.P.C."/>
            <person name="Fineran P.C."/>
        </authorList>
    </citation>
    <scope>NUCLEOTIDE SEQUENCE [LARGE SCALE GENOMIC DNA]</scope>
    <source>
        <strain evidence="9 12">ATCC 39006</strain>
    </source>
</reference>
<reference evidence="10 11" key="1">
    <citation type="journal article" date="2013" name="Genome Announc.">
        <title>Draft genome sequence of Serratia sp. strain ATCC 39006, a model bacterium for analysis of the biosynthesis and regulation of prodigiosin, a carbapenem, and gas vesicles.</title>
        <authorList>
            <person name="Fineran P.C."/>
            <person name="Iglesias Cans M.C."/>
            <person name="Ramsay J.P."/>
            <person name="Wilf N.M."/>
            <person name="Cossyleon D."/>
            <person name="McNeil M.B."/>
            <person name="Williamson N.R."/>
            <person name="Monson R.E."/>
            <person name="Becher S.A."/>
            <person name="Stanton J.A."/>
            <person name="Brugger K."/>
            <person name="Brown S.D."/>
            <person name="Salmond G.P."/>
        </authorList>
    </citation>
    <scope>NUCLEOTIDE SEQUENCE [LARGE SCALE GENOMIC DNA]</scope>
    <source>
        <strain evidence="10">ATCC 39006</strain>
        <strain evidence="11">ATCC 39006 / SC 11482</strain>
    </source>
</reference>
<dbReference type="AlphaFoldDB" id="A0A2I5T453"/>
<sequence>MNTPRIPIALQQAVIRCLREKLRHANAVLGSHYPEPTVNYYQRGLTAGSAWLKAWEIRLNPILLKENQQTFIDEVIPHELAHLLVFSRFGRTSPHGKEWRWMMEEVLNVPARRTHRFEITSVQGKTFPYQCACRQHDLTLRRHNRVVRGETEYRCRYCGETLRPLVTNSF</sequence>
<keyword evidence="4 7" id="KW-0963">Cytoplasm</keyword>
<evidence type="ECO:0000256" key="5">
    <source>
        <dbReference type="ARBA" id="ARBA00022723"/>
    </source>
</evidence>
<comment type="similarity">
    <text evidence="2 7">Belongs to the SprT family.</text>
</comment>
<feature type="active site" evidence="7">
    <location>
        <position position="79"/>
    </location>
</feature>
<organism evidence="10 11">
    <name type="scientific">Serratia sp. (strain ATCC 39006)</name>
    <name type="common">Prodigiosinella confusarubida</name>
    <dbReference type="NCBI Taxonomy" id="104623"/>
    <lineage>
        <taxon>Bacteria</taxon>
        <taxon>Pseudomonadati</taxon>
        <taxon>Pseudomonadota</taxon>
        <taxon>Gammaproteobacteria</taxon>
        <taxon>Enterobacterales</taxon>
        <taxon>Pectobacteriaceae</taxon>
        <taxon>Prodigiosinella</taxon>
    </lineage>
</organism>
<feature type="domain" description="SprT-like" evidence="8">
    <location>
        <begin position="16"/>
        <end position="165"/>
    </location>
</feature>
<evidence type="ECO:0000256" key="3">
    <source>
        <dbReference type="ARBA" id="ARBA00020082"/>
    </source>
</evidence>
<dbReference type="Pfam" id="PF17283">
    <property type="entry name" value="Zn_ribbon_SprT"/>
    <property type="match status" value="1"/>
</dbReference>
<evidence type="ECO:0000256" key="1">
    <source>
        <dbReference type="ARBA" id="ARBA00004496"/>
    </source>
</evidence>
<evidence type="ECO:0000259" key="8">
    <source>
        <dbReference type="SMART" id="SM00731"/>
    </source>
</evidence>
<evidence type="ECO:0000313" key="12">
    <source>
        <dbReference type="Proteomes" id="UP000233778"/>
    </source>
</evidence>
<gene>
    <name evidence="7" type="primary">sprT</name>
    <name evidence="9" type="ORF">CWC46_05650</name>
    <name evidence="10" type="ORF">Ser39006_005655</name>
</gene>
<dbReference type="Proteomes" id="UP000017700">
    <property type="component" value="Chromosome"/>
</dbReference>